<dbReference type="Proteomes" id="UP001055879">
    <property type="component" value="Linkage Group LG14"/>
</dbReference>
<reference evidence="1 2" key="2">
    <citation type="journal article" date="2022" name="Mol. Ecol. Resour.">
        <title>The genomes of chicory, endive, great burdock and yacon provide insights into Asteraceae paleo-polyploidization history and plant inulin production.</title>
        <authorList>
            <person name="Fan W."/>
            <person name="Wang S."/>
            <person name="Wang H."/>
            <person name="Wang A."/>
            <person name="Jiang F."/>
            <person name="Liu H."/>
            <person name="Zhao H."/>
            <person name="Xu D."/>
            <person name="Zhang Y."/>
        </authorList>
    </citation>
    <scope>NUCLEOTIDE SEQUENCE [LARGE SCALE GENOMIC DNA]</scope>
    <source>
        <strain evidence="2">cv. Niubang</strain>
    </source>
</reference>
<sequence length="115" mass="12917">MGEVAVKSDARNLITDHVRMQSTGNEGRPLISYVLVYNAHSLLSSTYYDTPIFSLYSLSLSLYLLFEYLATSPPSKHTNKWRISSPMTRSLSSRKPSAYLIRMGTVASPQRSLEP</sequence>
<accession>A0ACB8Y2V1</accession>
<evidence type="ECO:0000313" key="2">
    <source>
        <dbReference type="Proteomes" id="UP001055879"/>
    </source>
</evidence>
<proteinExistence type="predicted"/>
<name>A0ACB8Y2V1_ARCLA</name>
<evidence type="ECO:0000313" key="1">
    <source>
        <dbReference type="EMBL" id="KAI3677930.1"/>
    </source>
</evidence>
<protein>
    <submittedName>
        <fullName evidence="1">Uncharacterized protein</fullName>
    </submittedName>
</protein>
<organism evidence="1 2">
    <name type="scientific">Arctium lappa</name>
    <name type="common">Greater burdock</name>
    <name type="synonym">Lappa major</name>
    <dbReference type="NCBI Taxonomy" id="4217"/>
    <lineage>
        <taxon>Eukaryota</taxon>
        <taxon>Viridiplantae</taxon>
        <taxon>Streptophyta</taxon>
        <taxon>Embryophyta</taxon>
        <taxon>Tracheophyta</taxon>
        <taxon>Spermatophyta</taxon>
        <taxon>Magnoliopsida</taxon>
        <taxon>eudicotyledons</taxon>
        <taxon>Gunneridae</taxon>
        <taxon>Pentapetalae</taxon>
        <taxon>asterids</taxon>
        <taxon>campanulids</taxon>
        <taxon>Asterales</taxon>
        <taxon>Asteraceae</taxon>
        <taxon>Carduoideae</taxon>
        <taxon>Cardueae</taxon>
        <taxon>Arctiinae</taxon>
        <taxon>Arctium</taxon>
    </lineage>
</organism>
<gene>
    <name evidence="1" type="ORF">L6452_37204</name>
</gene>
<comment type="caution">
    <text evidence="1">The sequence shown here is derived from an EMBL/GenBank/DDBJ whole genome shotgun (WGS) entry which is preliminary data.</text>
</comment>
<keyword evidence="2" id="KW-1185">Reference proteome</keyword>
<reference evidence="2" key="1">
    <citation type="journal article" date="2022" name="Mol. Ecol. Resour.">
        <title>The genomes of chicory, endive, great burdock and yacon provide insights into Asteraceae palaeo-polyploidization history and plant inulin production.</title>
        <authorList>
            <person name="Fan W."/>
            <person name="Wang S."/>
            <person name="Wang H."/>
            <person name="Wang A."/>
            <person name="Jiang F."/>
            <person name="Liu H."/>
            <person name="Zhao H."/>
            <person name="Xu D."/>
            <person name="Zhang Y."/>
        </authorList>
    </citation>
    <scope>NUCLEOTIDE SEQUENCE [LARGE SCALE GENOMIC DNA]</scope>
    <source>
        <strain evidence="2">cv. Niubang</strain>
    </source>
</reference>
<dbReference type="EMBL" id="CM042060">
    <property type="protein sequence ID" value="KAI3677930.1"/>
    <property type="molecule type" value="Genomic_DNA"/>
</dbReference>